<gene>
    <name evidence="1" type="ORF">HID58_055815</name>
</gene>
<evidence type="ECO:0000313" key="2">
    <source>
        <dbReference type="Proteomes" id="UP000824890"/>
    </source>
</evidence>
<evidence type="ECO:0000313" key="1">
    <source>
        <dbReference type="EMBL" id="KAH0893386.1"/>
    </source>
</evidence>
<proteinExistence type="predicted"/>
<comment type="caution">
    <text evidence="1">The sequence shown here is derived from an EMBL/GenBank/DDBJ whole genome shotgun (WGS) entry which is preliminary data.</text>
</comment>
<protein>
    <submittedName>
        <fullName evidence="1">Uncharacterized protein</fullName>
    </submittedName>
</protein>
<organism evidence="1 2">
    <name type="scientific">Brassica napus</name>
    <name type="common">Rape</name>
    <dbReference type="NCBI Taxonomy" id="3708"/>
    <lineage>
        <taxon>Eukaryota</taxon>
        <taxon>Viridiplantae</taxon>
        <taxon>Streptophyta</taxon>
        <taxon>Embryophyta</taxon>
        <taxon>Tracheophyta</taxon>
        <taxon>Spermatophyta</taxon>
        <taxon>Magnoliopsida</taxon>
        <taxon>eudicotyledons</taxon>
        <taxon>Gunneridae</taxon>
        <taxon>Pentapetalae</taxon>
        <taxon>rosids</taxon>
        <taxon>malvids</taxon>
        <taxon>Brassicales</taxon>
        <taxon>Brassicaceae</taxon>
        <taxon>Brassiceae</taxon>
        <taxon>Brassica</taxon>
    </lineage>
</organism>
<accession>A0ABQ8ALK8</accession>
<reference evidence="1 2" key="1">
    <citation type="submission" date="2021-05" db="EMBL/GenBank/DDBJ databases">
        <title>Genome Assembly of Synthetic Allotetraploid Brassica napus Reveals Homoeologous Exchanges between Subgenomes.</title>
        <authorList>
            <person name="Davis J.T."/>
        </authorList>
    </citation>
    <scope>NUCLEOTIDE SEQUENCE [LARGE SCALE GENOMIC DNA]</scope>
    <source>
        <strain evidence="2">cv. Da-Ae</strain>
        <tissue evidence="1">Seedling</tissue>
    </source>
</reference>
<dbReference type="EMBL" id="JAGKQM010000013">
    <property type="protein sequence ID" value="KAH0893386.1"/>
    <property type="molecule type" value="Genomic_DNA"/>
</dbReference>
<keyword evidence="2" id="KW-1185">Reference proteome</keyword>
<sequence>MELKLTSLMISGFLPMLIRWFVY</sequence>
<name>A0ABQ8ALK8_BRANA</name>
<dbReference type="Proteomes" id="UP000824890">
    <property type="component" value="Unassembled WGS sequence"/>
</dbReference>